<evidence type="ECO:0000313" key="7">
    <source>
        <dbReference type="Proteomes" id="UP000254707"/>
    </source>
</evidence>
<evidence type="ECO:0000256" key="5">
    <source>
        <dbReference type="ARBA" id="ARBA00023136"/>
    </source>
</evidence>
<organism evidence="6 7">
    <name type="scientific">Staphylococcus saprophyticus</name>
    <dbReference type="NCBI Taxonomy" id="29385"/>
    <lineage>
        <taxon>Bacteria</taxon>
        <taxon>Bacillati</taxon>
        <taxon>Bacillota</taxon>
        <taxon>Bacilli</taxon>
        <taxon>Bacillales</taxon>
        <taxon>Staphylococcaceae</taxon>
        <taxon>Staphylococcus</taxon>
    </lineage>
</organism>
<evidence type="ECO:0000256" key="4">
    <source>
        <dbReference type="ARBA" id="ARBA00022989"/>
    </source>
</evidence>
<dbReference type="InterPro" id="IPR051611">
    <property type="entry name" value="ECF_transporter_component"/>
</dbReference>
<evidence type="ECO:0000313" key="6">
    <source>
        <dbReference type="EMBL" id="SUM82007.1"/>
    </source>
</evidence>
<evidence type="ECO:0000256" key="2">
    <source>
        <dbReference type="ARBA" id="ARBA00022475"/>
    </source>
</evidence>
<comment type="subcellular location">
    <subcellularLocation>
        <location evidence="1">Membrane</location>
        <topology evidence="1">Multi-pass membrane protein</topology>
    </subcellularLocation>
</comment>
<dbReference type="RefSeq" id="WP_002482317.1">
    <property type="nucleotide sequence ID" value="NZ_CAXOKG010000002.1"/>
</dbReference>
<dbReference type="InterPro" id="IPR003339">
    <property type="entry name" value="ABC/ECF_trnsptr_transmembrane"/>
</dbReference>
<dbReference type="GO" id="GO:0005886">
    <property type="term" value="C:plasma membrane"/>
    <property type="evidence" value="ECO:0007669"/>
    <property type="project" value="UniProtKB-ARBA"/>
</dbReference>
<keyword evidence="2" id="KW-1003">Cell membrane</keyword>
<sequence>MYNQVLSQNHIFNFDPRIKIGLMLIISLISLTGGVTGQGIFIRLIIMVIPVLLLIVIGKYKIGIACIVLTVAAWYGEAFVSIEQSQVATLLVFVPSGIITRFLPSLAMGYYIFKTTQVEVLILGLERMKLSRKITIPIAVMFRFIPTIRMESASIKDAMKMRGISLRFASKKPMQYIEYRIVPLLNSVIKIGNELTIASITRGLNLTHKRSSIVTLKIRWLDWLFIVGTLLLCITYYIV</sequence>
<evidence type="ECO:0000256" key="1">
    <source>
        <dbReference type="ARBA" id="ARBA00004141"/>
    </source>
</evidence>
<keyword evidence="4" id="KW-1133">Transmembrane helix</keyword>
<dbReference type="EMBL" id="UHED01000001">
    <property type="protein sequence ID" value="SUM82007.1"/>
    <property type="molecule type" value="Genomic_DNA"/>
</dbReference>
<dbReference type="Pfam" id="PF02361">
    <property type="entry name" value="CbiQ"/>
    <property type="match status" value="1"/>
</dbReference>
<evidence type="ECO:0000256" key="3">
    <source>
        <dbReference type="ARBA" id="ARBA00022692"/>
    </source>
</evidence>
<keyword evidence="5" id="KW-0472">Membrane</keyword>
<gene>
    <name evidence="6" type="primary">ykoC_1</name>
    <name evidence="6" type="ORF">NCTC7688_00503</name>
</gene>
<dbReference type="PANTHER" id="PTHR34857:SF2">
    <property type="entry name" value="SLL0384 PROTEIN"/>
    <property type="match status" value="1"/>
</dbReference>
<reference evidence="6 7" key="1">
    <citation type="submission" date="2018-06" db="EMBL/GenBank/DDBJ databases">
        <authorList>
            <consortium name="Pathogen Informatics"/>
            <person name="Doyle S."/>
        </authorList>
    </citation>
    <scope>NUCLEOTIDE SEQUENCE [LARGE SCALE GENOMIC DNA]</scope>
    <source>
        <strain evidence="6 7">NCTC7688</strain>
    </source>
</reference>
<proteinExistence type="predicted"/>
<name>A0A380HKN0_STASA</name>
<keyword evidence="3" id="KW-0812">Transmembrane</keyword>
<dbReference type="AlphaFoldDB" id="A0A380HKN0"/>
<accession>A0A380HKN0</accession>
<dbReference type="CDD" id="cd16914">
    <property type="entry name" value="EcfT"/>
    <property type="match status" value="1"/>
</dbReference>
<dbReference type="Proteomes" id="UP000254707">
    <property type="component" value="Unassembled WGS sequence"/>
</dbReference>
<protein>
    <submittedName>
        <fullName evidence="6">Cobalt ABC transporter permease</fullName>
    </submittedName>
</protein>
<dbReference type="PANTHER" id="PTHR34857">
    <property type="entry name" value="SLL0384 PROTEIN"/>
    <property type="match status" value="1"/>
</dbReference>